<evidence type="ECO:0000313" key="3">
    <source>
        <dbReference type="Proteomes" id="UP000595278"/>
    </source>
</evidence>
<dbReference type="KEGG" id="eaz:JHT90_13770"/>
<dbReference type="EMBL" id="CP067393">
    <property type="protein sequence ID" value="QQP87230.1"/>
    <property type="molecule type" value="Genomic_DNA"/>
</dbReference>
<keyword evidence="3" id="KW-1185">Reference proteome</keyword>
<reference evidence="2 3" key="1">
    <citation type="submission" date="2021-01" db="EMBL/GenBank/DDBJ databases">
        <title>Entomomonas sp. F2A isolated from a house cricket (Acheta domesticus).</title>
        <authorList>
            <person name="Spergser J."/>
            <person name="Busse H.-J."/>
        </authorList>
    </citation>
    <scope>NUCLEOTIDE SEQUENCE [LARGE SCALE GENOMIC DNA]</scope>
    <source>
        <strain evidence="2 3">F2A</strain>
    </source>
</reference>
<gene>
    <name evidence="2" type="ORF">JHT90_13770</name>
</gene>
<protein>
    <submittedName>
        <fullName evidence="2">SMI1/KNR4 family protein</fullName>
    </submittedName>
</protein>
<dbReference type="RefSeq" id="WP_201095912.1">
    <property type="nucleotide sequence ID" value="NZ_CP067393.1"/>
</dbReference>
<name>A0A974RYG6_9GAMM</name>
<dbReference type="Proteomes" id="UP000595278">
    <property type="component" value="Chromosome"/>
</dbReference>
<dbReference type="InterPro" id="IPR037883">
    <property type="entry name" value="Knr4/Smi1-like_sf"/>
</dbReference>
<dbReference type="SUPFAM" id="SSF160631">
    <property type="entry name" value="SMI1/KNR4-like"/>
    <property type="match status" value="1"/>
</dbReference>
<evidence type="ECO:0000313" key="2">
    <source>
        <dbReference type="EMBL" id="QQP87230.1"/>
    </source>
</evidence>
<feature type="domain" description="Knr4/Smi1-like" evidence="1">
    <location>
        <begin position="21"/>
        <end position="128"/>
    </location>
</feature>
<dbReference type="InterPro" id="IPR018958">
    <property type="entry name" value="Knr4/Smi1-like_dom"/>
</dbReference>
<dbReference type="AlphaFoldDB" id="A0A974RYG6"/>
<evidence type="ECO:0000259" key="1">
    <source>
        <dbReference type="SMART" id="SM00860"/>
    </source>
</evidence>
<dbReference type="Gene3D" id="3.40.1580.10">
    <property type="entry name" value="SMI1/KNR4-like"/>
    <property type="match status" value="1"/>
</dbReference>
<proteinExistence type="predicted"/>
<dbReference type="SMART" id="SM00860">
    <property type="entry name" value="SMI1_KNR4"/>
    <property type="match status" value="1"/>
</dbReference>
<organism evidence="2 3">
    <name type="scientific">Entomomonas asaccharolytica</name>
    <dbReference type="NCBI Taxonomy" id="2785331"/>
    <lineage>
        <taxon>Bacteria</taxon>
        <taxon>Pseudomonadati</taxon>
        <taxon>Pseudomonadota</taxon>
        <taxon>Gammaproteobacteria</taxon>
        <taxon>Pseudomonadales</taxon>
        <taxon>Pseudomonadaceae</taxon>
        <taxon>Entomomonas</taxon>
    </lineage>
</organism>
<sequence length="133" mass="15531">MEEILERLRELAEDVATPLELPDEEQLVTVQEELLLPIPRDFRYYLLNASDVIYGHLEPATIADPHLHTYLPEMAATAWSYGLPRYLLPICEINAGYYCIDPDGVVLLWENGELSEQQWDTLWEWIAEVWLEE</sequence>
<dbReference type="Pfam" id="PF14567">
    <property type="entry name" value="SUKH_5"/>
    <property type="match status" value="1"/>
</dbReference>
<accession>A0A974RYG6</accession>